<name>A0ABP7EKU8_9ACTN</name>
<proteinExistence type="predicted"/>
<gene>
    <name evidence="2" type="ORF">GCM10022204_43080</name>
</gene>
<evidence type="ECO:0000313" key="2">
    <source>
        <dbReference type="EMBL" id="GAA3718445.1"/>
    </source>
</evidence>
<keyword evidence="1" id="KW-0812">Transmembrane</keyword>
<organism evidence="2 3">
    <name type="scientific">Microlunatus aurantiacus</name>
    <dbReference type="NCBI Taxonomy" id="446786"/>
    <lineage>
        <taxon>Bacteria</taxon>
        <taxon>Bacillati</taxon>
        <taxon>Actinomycetota</taxon>
        <taxon>Actinomycetes</taxon>
        <taxon>Propionibacteriales</taxon>
        <taxon>Propionibacteriaceae</taxon>
        <taxon>Microlunatus</taxon>
    </lineage>
</organism>
<dbReference type="SUPFAM" id="SSF51445">
    <property type="entry name" value="(Trans)glycosidases"/>
    <property type="match status" value="1"/>
</dbReference>
<dbReference type="Gene3D" id="3.20.20.80">
    <property type="entry name" value="Glycosidases"/>
    <property type="match status" value="1"/>
</dbReference>
<accession>A0ABP7EKU8</accession>
<evidence type="ECO:0000313" key="3">
    <source>
        <dbReference type="Proteomes" id="UP001500051"/>
    </source>
</evidence>
<keyword evidence="1" id="KW-0472">Membrane</keyword>
<dbReference type="InterPro" id="IPR006311">
    <property type="entry name" value="TAT_signal"/>
</dbReference>
<reference evidence="3" key="1">
    <citation type="journal article" date="2019" name="Int. J. Syst. Evol. Microbiol.">
        <title>The Global Catalogue of Microorganisms (GCM) 10K type strain sequencing project: providing services to taxonomists for standard genome sequencing and annotation.</title>
        <authorList>
            <consortium name="The Broad Institute Genomics Platform"/>
            <consortium name="The Broad Institute Genome Sequencing Center for Infectious Disease"/>
            <person name="Wu L."/>
            <person name="Ma J."/>
        </authorList>
    </citation>
    <scope>NUCLEOTIDE SEQUENCE [LARGE SCALE GENOMIC DNA]</scope>
    <source>
        <strain evidence="3">JCM 16548</strain>
    </source>
</reference>
<comment type="caution">
    <text evidence="2">The sequence shown here is derived from an EMBL/GenBank/DDBJ whole genome shotgun (WGS) entry which is preliminary data.</text>
</comment>
<keyword evidence="3" id="KW-1185">Reference proteome</keyword>
<dbReference type="EMBL" id="BAAAYX010000026">
    <property type="protein sequence ID" value="GAA3718445.1"/>
    <property type="molecule type" value="Genomic_DNA"/>
</dbReference>
<evidence type="ECO:0008006" key="4">
    <source>
        <dbReference type="Google" id="ProtNLM"/>
    </source>
</evidence>
<protein>
    <recommendedName>
        <fullName evidence="4">Cellulase (Glycosyl hydrolase family 5)</fullName>
    </recommendedName>
</protein>
<dbReference type="Proteomes" id="UP001500051">
    <property type="component" value="Unassembled WGS sequence"/>
</dbReference>
<dbReference type="PROSITE" id="PS51318">
    <property type="entry name" value="TAT"/>
    <property type="match status" value="1"/>
</dbReference>
<keyword evidence="1" id="KW-1133">Transmembrane helix</keyword>
<evidence type="ECO:0000256" key="1">
    <source>
        <dbReference type="SAM" id="Phobius"/>
    </source>
</evidence>
<sequence>MTADDDQPAGSARSGLLSRRNLIVGGTAAAMAAAGATGVLMYNPPSGTPRPAPDPSRPAKTTVKPAGEYLGAMVGAPIDQAALPRWRADVDTLVSHGQNLIRTSVYAWLVAPAKFEWNPEASAFYRDALGYARDRGLAINMVVPGSPDWSQDYPFEDYAEACSWFWTTMRDNFDDMVDLWQPYNEADHSHYQKFTGAPREDSDEYARYLGEFGYMLGVAREVLGRNGTPVTTNLTGWPMNDAREQEWYTVLDAIQPALDVLSLDLYPADSESEIARLAERVERVRQRYDKPVFIAEIGLQTTPGSWTEADQRAYVPAAIKTLRTGKVWGICLYELRDNESPAGFGIIRQDGSQKPGFATVMSAMAPK</sequence>
<feature type="transmembrane region" description="Helical" evidence="1">
    <location>
        <begin position="21"/>
        <end position="42"/>
    </location>
</feature>
<dbReference type="InterPro" id="IPR017853">
    <property type="entry name" value="GH"/>
</dbReference>